<feature type="region of interest" description="Disordered" evidence="1">
    <location>
        <begin position="1"/>
        <end position="59"/>
    </location>
</feature>
<dbReference type="EMBL" id="DAKRPA010000045">
    <property type="protein sequence ID" value="DBA01578.1"/>
    <property type="molecule type" value="Genomic_DNA"/>
</dbReference>
<accession>A0AAV2Z8H5</accession>
<comment type="caution">
    <text evidence="2">The sequence shown here is derived from an EMBL/GenBank/DDBJ whole genome shotgun (WGS) entry which is preliminary data.</text>
</comment>
<feature type="compositionally biased region" description="Basic residues" evidence="1">
    <location>
        <begin position="33"/>
        <end position="44"/>
    </location>
</feature>
<dbReference type="AlphaFoldDB" id="A0AAV2Z8H5"/>
<evidence type="ECO:0000313" key="2">
    <source>
        <dbReference type="EMBL" id="DBA01578.1"/>
    </source>
</evidence>
<feature type="compositionally biased region" description="Acidic residues" evidence="1">
    <location>
        <begin position="49"/>
        <end position="59"/>
    </location>
</feature>
<sequence>MLPRRKAPSQVGETPSLEDNPNGARCTKPARITPKKKGAKKKYLRVYTDEDESSSSGDETDEFKLIGLLQDPPTSSAPLRIAVQLCRHGETIDALGASKSIINEKTLASNLKAGRKLTKATAIVFETMNGTVTSNCSTMVRFRFSKLNPKAVITHRFEVINDSHDSMEIGRDLMQSLGIIINFKDKLVQWDENCITVNMGNLTDIQPEFEVRDEFVEICDQAVGPKQLLRKHLPPALQQQYLELLEANKAVYDGHLGRKRFADYVLPLSPDYKPVHAKP</sequence>
<dbReference type="Gene3D" id="2.40.70.10">
    <property type="entry name" value="Acid Proteases"/>
    <property type="match status" value="1"/>
</dbReference>
<organism evidence="2 3">
    <name type="scientific">Lagenidium giganteum</name>
    <dbReference type="NCBI Taxonomy" id="4803"/>
    <lineage>
        <taxon>Eukaryota</taxon>
        <taxon>Sar</taxon>
        <taxon>Stramenopiles</taxon>
        <taxon>Oomycota</taxon>
        <taxon>Peronosporomycetes</taxon>
        <taxon>Pythiales</taxon>
        <taxon>Pythiaceae</taxon>
    </lineage>
</organism>
<dbReference type="InterPro" id="IPR021109">
    <property type="entry name" value="Peptidase_aspartic_dom_sf"/>
</dbReference>
<gene>
    <name evidence="2" type="ORF">N0F65_011549</name>
</gene>
<dbReference type="Proteomes" id="UP001146120">
    <property type="component" value="Unassembled WGS sequence"/>
</dbReference>
<evidence type="ECO:0000256" key="1">
    <source>
        <dbReference type="SAM" id="MobiDB-lite"/>
    </source>
</evidence>
<reference evidence="2" key="2">
    <citation type="journal article" date="2023" name="Microbiol Resour">
        <title>Decontamination and Annotation of the Draft Genome Sequence of the Oomycete Lagenidium giganteum ARSEF 373.</title>
        <authorList>
            <person name="Morgan W.R."/>
            <person name="Tartar A."/>
        </authorList>
    </citation>
    <scope>NUCLEOTIDE SEQUENCE</scope>
    <source>
        <strain evidence="2">ARSEF 373</strain>
    </source>
</reference>
<keyword evidence="3" id="KW-1185">Reference proteome</keyword>
<proteinExistence type="predicted"/>
<evidence type="ECO:0000313" key="3">
    <source>
        <dbReference type="Proteomes" id="UP001146120"/>
    </source>
</evidence>
<protein>
    <submittedName>
        <fullName evidence="2">Uncharacterized protein</fullName>
    </submittedName>
</protein>
<reference evidence="2" key="1">
    <citation type="submission" date="2022-11" db="EMBL/GenBank/DDBJ databases">
        <authorList>
            <person name="Morgan W.R."/>
            <person name="Tartar A."/>
        </authorList>
    </citation>
    <scope>NUCLEOTIDE SEQUENCE</scope>
    <source>
        <strain evidence="2">ARSEF 373</strain>
    </source>
</reference>
<name>A0AAV2Z8H5_9STRA</name>